<dbReference type="SUPFAM" id="SSF160104">
    <property type="entry name" value="Acetoacetate decarboxylase-like"/>
    <property type="match status" value="1"/>
</dbReference>
<protein>
    <recommendedName>
        <fullName evidence="3">Acetoacetate decarboxylase</fullName>
    </recommendedName>
</protein>
<evidence type="ECO:0000313" key="2">
    <source>
        <dbReference type="Proteomes" id="UP001519325"/>
    </source>
</evidence>
<organism evidence="1 2">
    <name type="scientific">Nocardia goodfellowii</name>
    <dbReference type="NCBI Taxonomy" id="882446"/>
    <lineage>
        <taxon>Bacteria</taxon>
        <taxon>Bacillati</taxon>
        <taxon>Actinomycetota</taxon>
        <taxon>Actinomycetes</taxon>
        <taxon>Mycobacteriales</taxon>
        <taxon>Nocardiaceae</taxon>
        <taxon>Nocardia</taxon>
    </lineage>
</organism>
<accession>A0ABS4QIP1</accession>
<keyword evidence="2" id="KW-1185">Reference proteome</keyword>
<dbReference type="RefSeq" id="WP_209893365.1">
    <property type="nucleotide sequence ID" value="NZ_JAGGMR010000001.1"/>
</dbReference>
<reference evidence="1 2" key="1">
    <citation type="submission" date="2021-03" db="EMBL/GenBank/DDBJ databases">
        <title>Sequencing the genomes of 1000 actinobacteria strains.</title>
        <authorList>
            <person name="Klenk H.-P."/>
        </authorList>
    </citation>
    <scope>NUCLEOTIDE SEQUENCE [LARGE SCALE GENOMIC DNA]</scope>
    <source>
        <strain evidence="1 2">DSM 45516</strain>
    </source>
</reference>
<evidence type="ECO:0008006" key="3">
    <source>
        <dbReference type="Google" id="ProtNLM"/>
    </source>
</evidence>
<gene>
    <name evidence="1" type="ORF">BJ987_004470</name>
</gene>
<dbReference type="Gene3D" id="2.40.400.10">
    <property type="entry name" value="Acetoacetate decarboxylase-like"/>
    <property type="match status" value="1"/>
</dbReference>
<comment type="caution">
    <text evidence="1">The sequence shown here is derived from an EMBL/GenBank/DDBJ whole genome shotgun (WGS) entry which is preliminary data.</text>
</comment>
<dbReference type="Proteomes" id="UP001519325">
    <property type="component" value="Unassembled WGS sequence"/>
</dbReference>
<evidence type="ECO:0000313" key="1">
    <source>
        <dbReference type="EMBL" id="MBP2191569.1"/>
    </source>
</evidence>
<sequence length="233" mass="25150">MNLADLTAVLGVPETRLPGDFDDQLPASVPPAPWRTRCSALLWFCRAGAVTPMALRTTERVHPRPLLTMAGIIEYKESPVGGYREVLAASAFRHGRHFPFHCPFIAVDSLASMVAGRTNWSLPKVPAAFEGQPGQSGTMTCRSSSDVPWKVEATARGFGPAIPMAKNFTVGQTFPLEGFQIFPARLSGRARLAMVEVEVESPHLLGRLIRPGRHLGLLVETMSATLGVPGPAQ</sequence>
<dbReference type="EMBL" id="JAGGMR010000001">
    <property type="protein sequence ID" value="MBP2191569.1"/>
    <property type="molecule type" value="Genomic_DNA"/>
</dbReference>
<dbReference type="InterPro" id="IPR023375">
    <property type="entry name" value="ADC_dom_sf"/>
</dbReference>
<proteinExistence type="predicted"/>
<name>A0ABS4QIP1_9NOCA</name>